<reference evidence="5 6" key="1">
    <citation type="journal article" date="2013" name="Nat. Genet.">
        <title>The high-quality draft genome of peach (Prunus persica) identifies unique patterns of genetic diversity, domestication and genome evolution.</title>
        <authorList>
            <consortium name="International Peach Genome Initiative"/>
            <person name="Verde I."/>
            <person name="Abbott A.G."/>
            <person name="Scalabrin S."/>
            <person name="Jung S."/>
            <person name="Shu S."/>
            <person name="Marroni F."/>
            <person name="Zhebentyayeva T."/>
            <person name="Dettori M.T."/>
            <person name="Grimwood J."/>
            <person name="Cattonaro F."/>
            <person name="Zuccolo A."/>
            <person name="Rossini L."/>
            <person name="Jenkins J."/>
            <person name="Vendramin E."/>
            <person name="Meisel L.A."/>
            <person name="Decroocq V."/>
            <person name="Sosinski B."/>
            <person name="Prochnik S."/>
            <person name="Mitros T."/>
            <person name="Policriti A."/>
            <person name="Cipriani G."/>
            <person name="Dondini L."/>
            <person name="Ficklin S."/>
            <person name="Goodstein D.M."/>
            <person name="Xuan P."/>
            <person name="Del Fabbro C."/>
            <person name="Aramini V."/>
            <person name="Copetti D."/>
            <person name="Gonzalez S."/>
            <person name="Horner D.S."/>
            <person name="Falchi R."/>
            <person name="Lucas S."/>
            <person name="Mica E."/>
            <person name="Maldonado J."/>
            <person name="Lazzari B."/>
            <person name="Bielenberg D."/>
            <person name="Pirona R."/>
            <person name="Miculan M."/>
            <person name="Barakat A."/>
            <person name="Testolin R."/>
            <person name="Stella A."/>
            <person name="Tartarini S."/>
            <person name="Tonutti P."/>
            <person name="Arus P."/>
            <person name="Orellana A."/>
            <person name="Wells C."/>
            <person name="Main D."/>
            <person name="Vizzotto G."/>
            <person name="Silva H."/>
            <person name="Salamini F."/>
            <person name="Schmutz J."/>
            <person name="Morgante M."/>
            <person name="Rokhsar D.S."/>
        </authorList>
    </citation>
    <scope>NUCLEOTIDE SEQUENCE [LARGE SCALE GENOMIC DNA]</scope>
    <source>
        <strain evidence="6">cv. Nemared</strain>
    </source>
</reference>
<dbReference type="PANTHER" id="PTHR46116">
    <property type="entry name" value="(E3-INDEPENDENT) E2 UBIQUITIN-CONJUGATING ENZYME"/>
    <property type="match status" value="1"/>
</dbReference>
<evidence type="ECO:0000256" key="3">
    <source>
        <dbReference type="SAM" id="MobiDB-lite"/>
    </source>
</evidence>
<dbReference type="EMBL" id="CM007651">
    <property type="protein sequence ID" value="ONI27996.1"/>
    <property type="molecule type" value="Genomic_DNA"/>
</dbReference>
<dbReference type="SMART" id="SM00212">
    <property type="entry name" value="UBCc"/>
    <property type="match status" value="1"/>
</dbReference>
<dbReference type="InterPro" id="IPR016135">
    <property type="entry name" value="UBQ-conjugating_enzyme/RWD"/>
</dbReference>
<organism evidence="5 6">
    <name type="scientific">Prunus persica</name>
    <name type="common">Peach</name>
    <name type="synonym">Amygdalus persica</name>
    <dbReference type="NCBI Taxonomy" id="3760"/>
    <lineage>
        <taxon>Eukaryota</taxon>
        <taxon>Viridiplantae</taxon>
        <taxon>Streptophyta</taxon>
        <taxon>Embryophyta</taxon>
        <taxon>Tracheophyta</taxon>
        <taxon>Spermatophyta</taxon>
        <taxon>Magnoliopsida</taxon>
        <taxon>eudicotyledons</taxon>
        <taxon>Gunneridae</taxon>
        <taxon>Pentapetalae</taxon>
        <taxon>rosids</taxon>
        <taxon>fabids</taxon>
        <taxon>Rosales</taxon>
        <taxon>Rosaceae</taxon>
        <taxon>Amygdaloideae</taxon>
        <taxon>Amygdaleae</taxon>
        <taxon>Prunus</taxon>
    </lineage>
</organism>
<dbReference type="CDD" id="cd23837">
    <property type="entry name" value="UBCc_UBE2O"/>
    <property type="match status" value="1"/>
</dbReference>
<evidence type="ECO:0000256" key="2">
    <source>
        <dbReference type="ARBA" id="ARBA00022786"/>
    </source>
</evidence>
<dbReference type="SUPFAM" id="SSF54495">
    <property type="entry name" value="UBC-like"/>
    <property type="match status" value="1"/>
</dbReference>
<sequence length="395" mass="43656">MNESTVASKKIFESTVTTVQNPSNHQRVLKENGTIMAPSSSSSVTPKTTTSKPNVFKRFDVVSDHSDHHYVNNKNGCGCGGRVQKKIMQEWKILEKHLPDSIYVRAYETRIDLLRAVVVGASGTPYHDALFFFDIAFPSDYPTHPPEVHYRSFGLRPNPNLYASGYVCLSLLNTWPGKGKEKWDPSQSTILQVLVSIQGLVLNKEPYFNEPGTGNRFGCEASRAYNEKVFVLTCKTTLYLLSRAPLNFKAFTASFYRQRAGMILRACRAYANGRVVVGHYKDEDAGVAVTKVKRKFVASMVELYPQLFNAFQGTGASLEGLLEHLKVETRYPAPAKPRGKCIVKRAFDRLKTILGLGGSKKKTKEGEENENSNNKNDDGTKGNAGVAADAAAAAD</sequence>
<keyword evidence="2" id="KW-0833">Ubl conjugation pathway</keyword>
<dbReference type="AlphaFoldDB" id="A0A251QW66"/>
<proteinExistence type="predicted"/>
<protein>
    <recommendedName>
        <fullName evidence="4">UBC core domain-containing protein</fullName>
    </recommendedName>
</protein>
<dbReference type="PANTHER" id="PTHR46116:SF19">
    <property type="entry name" value="UBIQUITIN-CONJUGATING ENZYME FAMILY PROTEIN"/>
    <property type="match status" value="1"/>
</dbReference>
<dbReference type="Gene3D" id="3.10.110.10">
    <property type="entry name" value="Ubiquitin Conjugating Enzyme"/>
    <property type="match status" value="1"/>
</dbReference>
<keyword evidence="1" id="KW-0808">Transferase</keyword>
<dbReference type="SMR" id="A0A251QW66"/>
<dbReference type="eggNOG" id="KOG0895">
    <property type="taxonomic scope" value="Eukaryota"/>
</dbReference>
<dbReference type="Gramene" id="ONI27996">
    <property type="protein sequence ID" value="ONI27996"/>
    <property type="gene ID" value="PRUPE_1G115900"/>
</dbReference>
<evidence type="ECO:0000313" key="6">
    <source>
        <dbReference type="Proteomes" id="UP000006882"/>
    </source>
</evidence>
<accession>A0A251QW66</accession>
<dbReference type="PROSITE" id="PS50127">
    <property type="entry name" value="UBC_2"/>
    <property type="match status" value="1"/>
</dbReference>
<dbReference type="STRING" id="3760.A0A251QW66"/>
<evidence type="ECO:0000313" key="5">
    <source>
        <dbReference type="EMBL" id="ONI27996.1"/>
    </source>
</evidence>
<dbReference type="InterPro" id="IPR000608">
    <property type="entry name" value="UBC"/>
</dbReference>
<feature type="region of interest" description="Disordered" evidence="3">
    <location>
        <begin position="358"/>
        <end position="395"/>
    </location>
</feature>
<keyword evidence="6" id="KW-1185">Reference proteome</keyword>
<dbReference type="Proteomes" id="UP000006882">
    <property type="component" value="Chromosome G1"/>
</dbReference>
<dbReference type="GO" id="GO:0061631">
    <property type="term" value="F:ubiquitin conjugating enzyme activity"/>
    <property type="evidence" value="ECO:0000318"/>
    <property type="project" value="GO_Central"/>
</dbReference>
<evidence type="ECO:0000259" key="4">
    <source>
        <dbReference type="PROSITE" id="PS50127"/>
    </source>
</evidence>
<feature type="domain" description="UBC core" evidence="4">
    <location>
        <begin position="82"/>
        <end position="238"/>
    </location>
</feature>
<evidence type="ECO:0000256" key="1">
    <source>
        <dbReference type="ARBA" id="ARBA00022679"/>
    </source>
</evidence>
<gene>
    <name evidence="5" type="ORF">PRUPE_1G115900</name>
</gene>
<name>A0A251QW66_PRUPE</name>
<dbReference type="OrthoDB" id="47801at2759"/>
<dbReference type="Pfam" id="PF00179">
    <property type="entry name" value="UQ_con"/>
    <property type="match status" value="1"/>
</dbReference>